<dbReference type="SMART" id="SM00248">
    <property type="entry name" value="ANK"/>
    <property type="match status" value="2"/>
</dbReference>
<keyword evidence="2 3" id="KW-0040">ANK repeat</keyword>
<feature type="repeat" description="ANK" evidence="3">
    <location>
        <begin position="76"/>
        <end position="112"/>
    </location>
</feature>
<evidence type="ECO:0000313" key="4">
    <source>
        <dbReference type="EMBL" id="KAF9535624.1"/>
    </source>
</evidence>
<dbReference type="GO" id="GO:0085020">
    <property type="term" value="P:protein K6-linked ubiquitination"/>
    <property type="evidence" value="ECO:0007669"/>
    <property type="project" value="TreeGrafter"/>
</dbReference>
<keyword evidence="5" id="KW-1185">Reference proteome</keyword>
<dbReference type="PANTHER" id="PTHR24171">
    <property type="entry name" value="ANKYRIN REPEAT DOMAIN-CONTAINING PROTEIN 39-RELATED"/>
    <property type="match status" value="1"/>
</dbReference>
<dbReference type="Gene3D" id="1.25.40.20">
    <property type="entry name" value="Ankyrin repeat-containing domain"/>
    <property type="match status" value="1"/>
</dbReference>
<dbReference type="PANTHER" id="PTHR24171:SF8">
    <property type="entry name" value="BRCA1-ASSOCIATED RING DOMAIN PROTEIN 1"/>
    <property type="match status" value="1"/>
</dbReference>
<organism evidence="4 5">
    <name type="scientific">Crepidotus variabilis</name>
    <dbReference type="NCBI Taxonomy" id="179855"/>
    <lineage>
        <taxon>Eukaryota</taxon>
        <taxon>Fungi</taxon>
        <taxon>Dikarya</taxon>
        <taxon>Basidiomycota</taxon>
        <taxon>Agaricomycotina</taxon>
        <taxon>Agaricomycetes</taxon>
        <taxon>Agaricomycetidae</taxon>
        <taxon>Agaricales</taxon>
        <taxon>Agaricineae</taxon>
        <taxon>Crepidotaceae</taxon>
        <taxon>Crepidotus</taxon>
    </lineage>
</organism>
<evidence type="ECO:0000313" key="5">
    <source>
        <dbReference type="Proteomes" id="UP000807306"/>
    </source>
</evidence>
<dbReference type="AlphaFoldDB" id="A0A9P6JWV3"/>
<dbReference type="InterPro" id="IPR036770">
    <property type="entry name" value="Ankyrin_rpt-contain_sf"/>
</dbReference>
<protein>
    <submittedName>
        <fullName evidence="4">Ankyrin</fullName>
    </submittedName>
</protein>
<dbReference type="PROSITE" id="PS50297">
    <property type="entry name" value="ANK_REP_REGION"/>
    <property type="match status" value="2"/>
</dbReference>
<sequence>MADTAGASPEQRLLAAARQDNVEQVEKIFEGSVNVNCTDGLGNTPLHNAAYYGSFEVLEHILSHKDCDVDPVNKVDKATPLHMAVQIEDPDVRHVIVSSLLEAGADTLLKNKKGQTAEQLLKSDDSNVGALFKKFRAQASISRDDIANVFLADDDDEGSAGSASDED</sequence>
<dbReference type="GO" id="GO:0004842">
    <property type="term" value="F:ubiquitin-protein transferase activity"/>
    <property type="evidence" value="ECO:0007669"/>
    <property type="project" value="TreeGrafter"/>
</dbReference>
<dbReference type="PROSITE" id="PS50088">
    <property type="entry name" value="ANK_REPEAT"/>
    <property type="match status" value="2"/>
</dbReference>
<dbReference type="Pfam" id="PF12796">
    <property type="entry name" value="Ank_2"/>
    <property type="match status" value="1"/>
</dbReference>
<name>A0A9P6JWV3_9AGAR</name>
<dbReference type="Proteomes" id="UP000807306">
    <property type="component" value="Unassembled WGS sequence"/>
</dbReference>
<accession>A0A9P6JWV3</accession>
<keyword evidence="1" id="KW-0677">Repeat</keyword>
<reference evidence="4" key="1">
    <citation type="submission" date="2020-11" db="EMBL/GenBank/DDBJ databases">
        <authorList>
            <consortium name="DOE Joint Genome Institute"/>
            <person name="Ahrendt S."/>
            <person name="Riley R."/>
            <person name="Andreopoulos W."/>
            <person name="Labutti K."/>
            <person name="Pangilinan J."/>
            <person name="Ruiz-Duenas F.J."/>
            <person name="Barrasa J.M."/>
            <person name="Sanchez-Garcia M."/>
            <person name="Camarero S."/>
            <person name="Miyauchi S."/>
            <person name="Serrano A."/>
            <person name="Linde D."/>
            <person name="Babiker R."/>
            <person name="Drula E."/>
            <person name="Ayuso-Fernandez I."/>
            <person name="Pacheco R."/>
            <person name="Padilla G."/>
            <person name="Ferreira P."/>
            <person name="Barriuso J."/>
            <person name="Kellner H."/>
            <person name="Castanera R."/>
            <person name="Alfaro M."/>
            <person name="Ramirez L."/>
            <person name="Pisabarro A.G."/>
            <person name="Kuo A."/>
            <person name="Tritt A."/>
            <person name="Lipzen A."/>
            <person name="He G."/>
            <person name="Yan M."/>
            <person name="Ng V."/>
            <person name="Cullen D."/>
            <person name="Martin F."/>
            <person name="Rosso M.-N."/>
            <person name="Henrissat B."/>
            <person name="Hibbett D."/>
            <person name="Martinez A.T."/>
            <person name="Grigoriev I.V."/>
        </authorList>
    </citation>
    <scope>NUCLEOTIDE SEQUENCE</scope>
    <source>
        <strain evidence="4">CBS 506.95</strain>
    </source>
</reference>
<dbReference type="InterPro" id="IPR002110">
    <property type="entry name" value="Ankyrin_rpt"/>
</dbReference>
<evidence type="ECO:0000256" key="2">
    <source>
        <dbReference type="ARBA" id="ARBA00023043"/>
    </source>
</evidence>
<gene>
    <name evidence="4" type="ORF">CPB83DRAFT_878757</name>
</gene>
<evidence type="ECO:0000256" key="3">
    <source>
        <dbReference type="PROSITE-ProRule" id="PRU00023"/>
    </source>
</evidence>
<proteinExistence type="predicted"/>
<evidence type="ECO:0000256" key="1">
    <source>
        <dbReference type="ARBA" id="ARBA00022737"/>
    </source>
</evidence>
<feature type="repeat" description="ANK" evidence="3">
    <location>
        <begin position="41"/>
        <end position="74"/>
    </location>
</feature>
<dbReference type="PRINTS" id="PR01415">
    <property type="entry name" value="ANKYRIN"/>
</dbReference>
<dbReference type="OrthoDB" id="9995210at2759"/>
<comment type="caution">
    <text evidence="4">The sequence shown here is derived from an EMBL/GenBank/DDBJ whole genome shotgun (WGS) entry which is preliminary data.</text>
</comment>
<dbReference type="EMBL" id="MU157824">
    <property type="protein sequence ID" value="KAF9535624.1"/>
    <property type="molecule type" value="Genomic_DNA"/>
</dbReference>
<dbReference type="SUPFAM" id="SSF48403">
    <property type="entry name" value="Ankyrin repeat"/>
    <property type="match status" value="1"/>
</dbReference>